<keyword evidence="2" id="KW-1185">Reference proteome</keyword>
<dbReference type="EMBL" id="DF973687">
    <property type="protein sequence ID" value="GAU37752.1"/>
    <property type="molecule type" value="Genomic_DNA"/>
</dbReference>
<dbReference type="Proteomes" id="UP000242715">
    <property type="component" value="Unassembled WGS sequence"/>
</dbReference>
<evidence type="ECO:0000313" key="2">
    <source>
        <dbReference type="Proteomes" id="UP000242715"/>
    </source>
</evidence>
<dbReference type="AlphaFoldDB" id="A0A2Z6NMF9"/>
<protein>
    <submittedName>
        <fullName evidence="1">Uncharacterized protein</fullName>
    </submittedName>
</protein>
<organism evidence="1 2">
    <name type="scientific">Trifolium subterraneum</name>
    <name type="common">Subterranean clover</name>
    <dbReference type="NCBI Taxonomy" id="3900"/>
    <lineage>
        <taxon>Eukaryota</taxon>
        <taxon>Viridiplantae</taxon>
        <taxon>Streptophyta</taxon>
        <taxon>Embryophyta</taxon>
        <taxon>Tracheophyta</taxon>
        <taxon>Spermatophyta</taxon>
        <taxon>Magnoliopsida</taxon>
        <taxon>eudicotyledons</taxon>
        <taxon>Gunneridae</taxon>
        <taxon>Pentapetalae</taxon>
        <taxon>rosids</taxon>
        <taxon>fabids</taxon>
        <taxon>Fabales</taxon>
        <taxon>Fabaceae</taxon>
        <taxon>Papilionoideae</taxon>
        <taxon>50 kb inversion clade</taxon>
        <taxon>NPAAA clade</taxon>
        <taxon>Hologalegina</taxon>
        <taxon>IRL clade</taxon>
        <taxon>Trifolieae</taxon>
        <taxon>Trifolium</taxon>
    </lineage>
</organism>
<gene>
    <name evidence="1" type="ORF">TSUD_102680</name>
</gene>
<name>A0A2Z6NMF9_TRISU</name>
<proteinExistence type="predicted"/>
<evidence type="ECO:0000313" key="1">
    <source>
        <dbReference type="EMBL" id="GAU37752.1"/>
    </source>
</evidence>
<sequence length="259" mass="29054">MFNSCTLIEDLNEHKIPMPPYKFPEFSDIKQGKVHSDVVVDIIEVFHELGYTQTVAGNKKIQVNFTLKDLNLPADQQCPSQSLFLTCQSQMLSQSSSFSQLSGPEKFMQNTSILPIERIIGLSKDRECNELLGKTAAELQLIMAVAGVTNPLEHPLCLDTICGRTFAFRAKWQPLWDTCSVQALKEDDVIVKNLIELFPKNEEPCQKLITTTTPSNDEGTSKLLITTTTPTTVELKDIVSLLKTLWMLKSNMILSFTLL</sequence>
<reference evidence="2" key="1">
    <citation type="journal article" date="2017" name="Front. Plant Sci.">
        <title>Climate Clever Clovers: New Paradigm to Reduce the Environmental Footprint of Ruminants by Breeding Low Methanogenic Forages Utilizing Haplotype Variation.</title>
        <authorList>
            <person name="Kaur P."/>
            <person name="Appels R."/>
            <person name="Bayer P.E."/>
            <person name="Keeble-Gagnere G."/>
            <person name="Wang J."/>
            <person name="Hirakawa H."/>
            <person name="Shirasawa K."/>
            <person name="Vercoe P."/>
            <person name="Stefanova K."/>
            <person name="Durmic Z."/>
            <person name="Nichols P."/>
            <person name="Revell C."/>
            <person name="Isobe S.N."/>
            <person name="Edwards D."/>
            <person name="Erskine W."/>
        </authorList>
    </citation>
    <scope>NUCLEOTIDE SEQUENCE [LARGE SCALE GENOMIC DNA]</scope>
    <source>
        <strain evidence="2">cv. Daliak</strain>
    </source>
</reference>
<accession>A0A2Z6NMF9</accession>